<gene>
    <name evidence="3" type="ORF">E3T47_15645</name>
</gene>
<feature type="compositionally biased region" description="Low complexity" evidence="1">
    <location>
        <begin position="38"/>
        <end position="58"/>
    </location>
</feature>
<comment type="caution">
    <text evidence="3">The sequence shown here is derived from an EMBL/GenBank/DDBJ whole genome shotgun (WGS) entry which is preliminary data.</text>
</comment>
<dbReference type="InterPro" id="IPR054262">
    <property type="entry name" value="DUF6993"/>
</dbReference>
<protein>
    <recommendedName>
        <fullName evidence="2">DUF6993 domain-containing protein</fullName>
    </recommendedName>
</protein>
<dbReference type="OrthoDB" id="5125712at2"/>
<reference evidence="3 4" key="1">
    <citation type="submission" date="2019-03" db="EMBL/GenBank/DDBJ databases">
        <title>Genomics of glacier-inhabiting Cryobacterium strains.</title>
        <authorList>
            <person name="Liu Q."/>
            <person name="Xin Y.-H."/>
        </authorList>
    </citation>
    <scope>NUCLEOTIDE SEQUENCE [LARGE SCALE GENOMIC DNA]</scope>
    <source>
        <strain evidence="3 4">Sr36</strain>
    </source>
</reference>
<feature type="domain" description="DUF6993" evidence="2">
    <location>
        <begin position="83"/>
        <end position="165"/>
    </location>
</feature>
<accession>A0A4R9AK71</accession>
<dbReference type="AlphaFoldDB" id="A0A4R9AK71"/>
<evidence type="ECO:0000313" key="3">
    <source>
        <dbReference type="EMBL" id="TFD63123.1"/>
    </source>
</evidence>
<sequence length="171" mass="17247">MSGSVRRHAGRSPYSLGVVGAVLLLGVSLTACTASPAEPATSASASSGSATPEPSATPDAGPTLLPTGTAADNLVYFNFLAAAVTKANPAADGRAYIDALVAGGFDRTAMEVTFDRTQTDLAADAVQFSVRFTGECLIGQIGPASDGFHSVVAPILSTGLCLVGSTRQIDW</sequence>
<evidence type="ECO:0000259" key="2">
    <source>
        <dbReference type="Pfam" id="PF22504"/>
    </source>
</evidence>
<dbReference type="Proteomes" id="UP000298154">
    <property type="component" value="Unassembled WGS sequence"/>
</dbReference>
<dbReference type="EMBL" id="SOHK01000024">
    <property type="protein sequence ID" value="TFD63123.1"/>
    <property type="molecule type" value="Genomic_DNA"/>
</dbReference>
<keyword evidence="4" id="KW-1185">Reference proteome</keyword>
<proteinExistence type="predicted"/>
<evidence type="ECO:0000256" key="1">
    <source>
        <dbReference type="SAM" id="MobiDB-lite"/>
    </source>
</evidence>
<evidence type="ECO:0000313" key="4">
    <source>
        <dbReference type="Proteomes" id="UP000298154"/>
    </source>
</evidence>
<feature type="region of interest" description="Disordered" evidence="1">
    <location>
        <begin position="38"/>
        <end position="64"/>
    </location>
</feature>
<dbReference type="PROSITE" id="PS51257">
    <property type="entry name" value="PROKAR_LIPOPROTEIN"/>
    <property type="match status" value="1"/>
</dbReference>
<dbReference type="Pfam" id="PF22504">
    <property type="entry name" value="DUF6993"/>
    <property type="match status" value="1"/>
</dbReference>
<organism evidence="3 4">
    <name type="scientific">Cryobacterium ruanii</name>
    <dbReference type="NCBI Taxonomy" id="1259197"/>
    <lineage>
        <taxon>Bacteria</taxon>
        <taxon>Bacillati</taxon>
        <taxon>Actinomycetota</taxon>
        <taxon>Actinomycetes</taxon>
        <taxon>Micrococcales</taxon>
        <taxon>Microbacteriaceae</taxon>
        <taxon>Cryobacterium</taxon>
    </lineage>
</organism>
<name>A0A4R9AK71_9MICO</name>